<evidence type="ECO:0000313" key="2">
    <source>
        <dbReference type="Proteomes" id="UP001057402"/>
    </source>
</evidence>
<gene>
    <name evidence="1" type="ORF">MLD38_024734</name>
</gene>
<evidence type="ECO:0000313" key="1">
    <source>
        <dbReference type="EMBL" id="KAI4339836.1"/>
    </source>
</evidence>
<sequence length="229" mass="24953">MKLHWQASDIWDHRQAHAAASPLALGCKRLSPLAPRVTGDKAADHGSALDRKSFIVCQGTGPARILDGRDPCPGHGVCSPQVETHQGGTRWNPTPEQVGMLETLYGGGMRTPNARQIEQIVAQLGKYGKIEGKNVFYWFQNHKARERQKQKRGAGGLTTYYVQFPQVKPSIPDTARGEGVAAGGEEEHTNGGADALRKRKCRSSSSSSRASPVVPVPRTLDLFPLRPEQ</sequence>
<dbReference type="Proteomes" id="UP001057402">
    <property type="component" value="Chromosome 7"/>
</dbReference>
<keyword evidence="2" id="KW-1185">Reference proteome</keyword>
<protein>
    <submittedName>
        <fullName evidence="1">Uncharacterized protein</fullName>
    </submittedName>
</protein>
<accession>A0ACB9NUY3</accession>
<organism evidence="1 2">
    <name type="scientific">Melastoma candidum</name>
    <dbReference type="NCBI Taxonomy" id="119954"/>
    <lineage>
        <taxon>Eukaryota</taxon>
        <taxon>Viridiplantae</taxon>
        <taxon>Streptophyta</taxon>
        <taxon>Embryophyta</taxon>
        <taxon>Tracheophyta</taxon>
        <taxon>Spermatophyta</taxon>
        <taxon>Magnoliopsida</taxon>
        <taxon>eudicotyledons</taxon>
        <taxon>Gunneridae</taxon>
        <taxon>Pentapetalae</taxon>
        <taxon>rosids</taxon>
        <taxon>malvids</taxon>
        <taxon>Myrtales</taxon>
        <taxon>Melastomataceae</taxon>
        <taxon>Melastomatoideae</taxon>
        <taxon>Melastomateae</taxon>
        <taxon>Melastoma</taxon>
    </lineage>
</organism>
<reference evidence="2" key="1">
    <citation type="journal article" date="2023" name="Front. Plant Sci.">
        <title>Chromosomal-level genome assembly of Melastoma candidum provides insights into trichome evolution.</title>
        <authorList>
            <person name="Zhong Y."/>
            <person name="Wu W."/>
            <person name="Sun C."/>
            <person name="Zou P."/>
            <person name="Liu Y."/>
            <person name="Dai S."/>
            <person name="Zhou R."/>
        </authorList>
    </citation>
    <scope>NUCLEOTIDE SEQUENCE [LARGE SCALE GENOMIC DNA]</scope>
</reference>
<dbReference type="EMBL" id="CM042886">
    <property type="protein sequence ID" value="KAI4339836.1"/>
    <property type="molecule type" value="Genomic_DNA"/>
</dbReference>
<name>A0ACB9NUY3_9MYRT</name>
<comment type="caution">
    <text evidence="1">The sequence shown here is derived from an EMBL/GenBank/DDBJ whole genome shotgun (WGS) entry which is preliminary data.</text>
</comment>
<proteinExistence type="predicted"/>